<keyword evidence="3" id="KW-1185">Reference proteome</keyword>
<protein>
    <submittedName>
        <fullName evidence="2">Polysaccharide pyruvyl transferase family protein</fullName>
    </submittedName>
</protein>
<feature type="domain" description="Polysaccharide pyruvyl transferase" evidence="1">
    <location>
        <begin position="78"/>
        <end position="202"/>
    </location>
</feature>
<evidence type="ECO:0000313" key="3">
    <source>
        <dbReference type="Proteomes" id="UP000325827"/>
    </source>
</evidence>
<dbReference type="EMBL" id="VYSA01000002">
    <property type="protein sequence ID" value="KAA9107795.1"/>
    <property type="molecule type" value="Genomic_DNA"/>
</dbReference>
<dbReference type="AlphaFoldDB" id="A0A5J5IZW3"/>
<dbReference type="InterPro" id="IPR007345">
    <property type="entry name" value="Polysacch_pyruvyl_Trfase"/>
</dbReference>
<dbReference type="OrthoDB" id="9803627at2"/>
<dbReference type="Pfam" id="PF04230">
    <property type="entry name" value="PS_pyruv_trans"/>
    <property type="match status" value="1"/>
</dbReference>
<organism evidence="2 3">
    <name type="scientific">Microbacterium rhizomatis</name>
    <dbReference type="NCBI Taxonomy" id="1631477"/>
    <lineage>
        <taxon>Bacteria</taxon>
        <taxon>Bacillati</taxon>
        <taxon>Actinomycetota</taxon>
        <taxon>Actinomycetes</taxon>
        <taxon>Micrococcales</taxon>
        <taxon>Microbacteriaceae</taxon>
        <taxon>Microbacterium</taxon>
    </lineage>
</organism>
<accession>A0A5J5IZW3</accession>
<sequence>MNALDIRGVELVHWDPPRRLTRGRIGRLLPPVGRVNNFGDKLGPALAGLLAAGLPEATEPSRLLTVGSIMHFARDGDVIWGTGVNGKVPREQISARRLDVRAVRGPITANFLRGLGIRVPDVFGDPGLLAPALLGISRAHQPALELTSLPNLHDARRWRSQPGFLDPRGDYVRIIRRIAESAHVVTSSLHGIVIADALGVPVSFVKPGEEDLLKYEDYFEGTGRRLPYVSETPADAPDHAVPPLEWDAATLLESFPRDLWQRQSAHQTSPG</sequence>
<name>A0A5J5IZW3_9MICO</name>
<keyword evidence="2" id="KW-0808">Transferase</keyword>
<dbReference type="Proteomes" id="UP000325827">
    <property type="component" value="Unassembled WGS sequence"/>
</dbReference>
<comment type="caution">
    <text evidence="2">The sequence shown here is derived from an EMBL/GenBank/DDBJ whole genome shotgun (WGS) entry which is preliminary data.</text>
</comment>
<proteinExistence type="predicted"/>
<evidence type="ECO:0000259" key="1">
    <source>
        <dbReference type="Pfam" id="PF04230"/>
    </source>
</evidence>
<reference evidence="3" key="1">
    <citation type="submission" date="2019-09" db="EMBL/GenBank/DDBJ databases">
        <title>Mumia zhuanghuii sp. nov. isolated from the intestinal contents of plateau pika (Ochotona curzoniae) in the Qinghai-Tibet plateau of China.</title>
        <authorList>
            <person name="Tian Z."/>
        </authorList>
    </citation>
    <scope>NUCLEOTIDE SEQUENCE [LARGE SCALE GENOMIC DNA]</scope>
    <source>
        <strain evidence="3">JCM 30598</strain>
    </source>
</reference>
<gene>
    <name evidence="2" type="ORF">F6B43_10170</name>
</gene>
<dbReference type="GO" id="GO:0016740">
    <property type="term" value="F:transferase activity"/>
    <property type="evidence" value="ECO:0007669"/>
    <property type="project" value="UniProtKB-KW"/>
</dbReference>
<evidence type="ECO:0000313" key="2">
    <source>
        <dbReference type="EMBL" id="KAA9107795.1"/>
    </source>
</evidence>